<feature type="region of interest" description="Disordered" evidence="5">
    <location>
        <begin position="274"/>
        <end position="297"/>
    </location>
</feature>
<dbReference type="STRING" id="401625.A0A0P1BRF1"/>
<dbReference type="AlphaFoldDB" id="A0A0P1BRF1"/>
<evidence type="ECO:0000256" key="4">
    <source>
        <dbReference type="PROSITE-ProRule" id="PRU00322"/>
    </source>
</evidence>
<protein>
    <submittedName>
        <fullName evidence="7">ASPARAGINE-RICH PROTEIN</fullName>
    </submittedName>
</protein>
<dbReference type="InterPro" id="IPR036443">
    <property type="entry name" value="Znf_RanBP2_sf"/>
</dbReference>
<dbReference type="Proteomes" id="UP000054845">
    <property type="component" value="Unassembled WGS sequence"/>
</dbReference>
<feature type="region of interest" description="Disordered" evidence="5">
    <location>
        <begin position="906"/>
        <end position="934"/>
    </location>
</feature>
<dbReference type="InterPro" id="IPR001876">
    <property type="entry name" value="Znf_RanBP2"/>
</dbReference>
<keyword evidence="2 4" id="KW-0863">Zinc-finger</keyword>
<dbReference type="SMART" id="SM00547">
    <property type="entry name" value="ZnF_RBZ"/>
    <property type="match status" value="2"/>
</dbReference>
<dbReference type="GO" id="GO:0008270">
    <property type="term" value="F:zinc ion binding"/>
    <property type="evidence" value="ECO:0007669"/>
    <property type="project" value="UniProtKB-KW"/>
</dbReference>
<feature type="region of interest" description="Disordered" evidence="5">
    <location>
        <begin position="704"/>
        <end position="730"/>
    </location>
</feature>
<feature type="domain" description="RanBP2-type" evidence="6">
    <location>
        <begin position="741"/>
        <end position="764"/>
    </location>
</feature>
<feature type="region of interest" description="Disordered" evidence="5">
    <location>
        <begin position="1"/>
        <end position="47"/>
    </location>
</feature>
<keyword evidence="8" id="KW-1185">Reference proteome</keyword>
<name>A0A0P1BRF1_9BASI</name>
<reference evidence="7 8" key="1">
    <citation type="submission" date="2014-09" db="EMBL/GenBank/DDBJ databases">
        <authorList>
            <person name="Magalhaes I.L.F."/>
            <person name="Oliveira U."/>
            <person name="Santos F.R."/>
            <person name="Vidigal T.H.D.A."/>
            <person name="Brescovit A.D."/>
            <person name="Santos A.J."/>
        </authorList>
    </citation>
    <scope>NUCLEOTIDE SEQUENCE [LARGE SCALE GENOMIC DNA]</scope>
</reference>
<evidence type="ECO:0000256" key="5">
    <source>
        <dbReference type="SAM" id="MobiDB-lite"/>
    </source>
</evidence>
<accession>A0A0P1BRF1</accession>
<feature type="region of interest" description="Disordered" evidence="5">
    <location>
        <begin position="368"/>
        <end position="425"/>
    </location>
</feature>
<feature type="region of interest" description="Disordered" evidence="5">
    <location>
        <begin position="74"/>
        <end position="98"/>
    </location>
</feature>
<dbReference type="OrthoDB" id="448399at2759"/>
<dbReference type="Gene3D" id="4.10.1060.10">
    <property type="entry name" value="Zinc finger, RanBP2-type"/>
    <property type="match status" value="1"/>
</dbReference>
<feature type="region of interest" description="Disordered" evidence="5">
    <location>
        <begin position="656"/>
        <end position="685"/>
    </location>
</feature>
<dbReference type="EMBL" id="CCYA01000389">
    <property type="protein sequence ID" value="CEH19523.1"/>
    <property type="molecule type" value="Genomic_DNA"/>
</dbReference>
<feature type="compositionally biased region" description="Basic and acidic residues" evidence="5">
    <location>
        <begin position="368"/>
        <end position="401"/>
    </location>
</feature>
<feature type="region of interest" description="Disordered" evidence="5">
    <location>
        <begin position="596"/>
        <end position="629"/>
    </location>
</feature>
<evidence type="ECO:0000256" key="2">
    <source>
        <dbReference type="ARBA" id="ARBA00022771"/>
    </source>
</evidence>
<keyword evidence="1" id="KW-0479">Metal-binding</keyword>
<dbReference type="PROSITE" id="PS01358">
    <property type="entry name" value="ZF_RANBP2_1"/>
    <property type="match status" value="2"/>
</dbReference>
<evidence type="ECO:0000256" key="1">
    <source>
        <dbReference type="ARBA" id="ARBA00022723"/>
    </source>
</evidence>
<feature type="region of interest" description="Disordered" evidence="5">
    <location>
        <begin position="328"/>
        <end position="356"/>
    </location>
</feature>
<sequence length="1049" mass="109552">MLPMLAEPGSPSRRDAREVPSGVVEAASLDSDQVTKALASTDAEGEDHAQERILLPLQNAALHVSRALFLEKPITPTPSIPAEPRANRTPHISASTSQPSVLSAPFRLDVLDNLLLATKQRDVASGSNNEQFAQTAACSLASLGRKSEASSCSRDAGYTDLATSPRQANEAHHLAALGSILDRTSSLNQATWSTSHVLESTPTLSTTQSFLWTSKPLPLGPAILDGARSTVDHQAAPSVAKPLAALGSPPCAGHIHHSVSQTDHQLSELQQYRSVPPCTSSGPSVPQIGNREQSATRSLRTDSCTTLQSMLPPKPVTAVEALARLPEHPCRNASGDGYPGPHSGPASLGTSMTNQGVRQARIEIKPPIADHRAQPNGNDEHQTSHSSEDETHELHSIEKRKCQQPAPTSEDDSGAESGKAAPSIRISSVAPRSFFPVADEAAGVTADDATNPDGPSETQINSRTHLPATQPPLPAFDMRALPFSSSDHAPSYAGSLSHQPGFRSLQAPQWLCGSMQCSVRNDNRNHHCFGCGAPKPIVPSQVAPSRGSIHTIPPMSLGVPPMQTYHASSNLSGQLQARPAVSLPTRSFSDNYGMPTQSNVQAGHAPSPWTTPLVNMPGQMPPGHHAFNASTSVAPALNRQLPPVAGGGLRLGELLPSNPYAGSAGPPLTRSHPSDDGPSHLAWAQSNPSTSFATAARLASMGVRVGPGVNPHVRQDDQGQNGTSSQPPIVNTGNLGPMCVQPGDWVCSTCAFVNWRRRRVCMRCFPFAAGNEVSASLANGAIIAAQLAAGIEPSPDTIASLAANCRPQTQPKTSNSRPESLVSGALALPSTLASTPVSSNPKLAPFAALDASLPQAPRTAASPQSLTDAMQGLKITPSPASGTISMPNTATAPSFGFSLSPNPPLTPSVITSSGSPADRSNTWSPLPARQGSSQSISINDVGLDAASSEMDPPDSCPYVPDPKWRCRNIDPIGTRPGGSYKPREAAYDAGGHTSVDAEEASPNDSFASSRTRASVRPFDYESGIDALSFSPAPAPPQNGDKLRAAVGAK</sequence>
<feature type="compositionally biased region" description="Polar residues" evidence="5">
    <location>
        <begin position="718"/>
        <end position="730"/>
    </location>
</feature>
<evidence type="ECO:0000313" key="7">
    <source>
        <dbReference type="EMBL" id="CEH19523.1"/>
    </source>
</evidence>
<evidence type="ECO:0000256" key="3">
    <source>
        <dbReference type="ARBA" id="ARBA00022833"/>
    </source>
</evidence>
<evidence type="ECO:0000313" key="8">
    <source>
        <dbReference type="Proteomes" id="UP000054845"/>
    </source>
</evidence>
<feature type="compositionally biased region" description="Polar residues" evidence="5">
    <location>
        <begin position="274"/>
        <end position="284"/>
    </location>
</feature>
<feature type="compositionally biased region" description="Polar residues" evidence="5">
    <location>
        <begin position="1002"/>
        <end position="1012"/>
    </location>
</feature>
<feature type="region of interest" description="Disordered" evidence="5">
    <location>
        <begin position="970"/>
        <end position="1049"/>
    </location>
</feature>
<feature type="region of interest" description="Disordered" evidence="5">
    <location>
        <begin position="444"/>
        <end position="482"/>
    </location>
</feature>
<feature type="compositionally biased region" description="Polar residues" evidence="5">
    <location>
        <begin position="908"/>
        <end position="934"/>
    </location>
</feature>
<feature type="domain" description="RanBP2-type" evidence="6">
    <location>
        <begin position="506"/>
        <end position="537"/>
    </location>
</feature>
<dbReference type="SUPFAM" id="SSF90209">
    <property type="entry name" value="Ran binding protein zinc finger-like"/>
    <property type="match status" value="1"/>
</dbReference>
<organism evidence="7 8">
    <name type="scientific">Ceraceosorus bombacis</name>
    <dbReference type="NCBI Taxonomy" id="401625"/>
    <lineage>
        <taxon>Eukaryota</taxon>
        <taxon>Fungi</taxon>
        <taxon>Dikarya</taxon>
        <taxon>Basidiomycota</taxon>
        <taxon>Ustilaginomycotina</taxon>
        <taxon>Exobasidiomycetes</taxon>
        <taxon>Ceraceosorales</taxon>
        <taxon>Ceraceosoraceae</taxon>
        <taxon>Ceraceosorus</taxon>
    </lineage>
</organism>
<dbReference type="PROSITE" id="PS50199">
    <property type="entry name" value="ZF_RANBP2_2"/>
    <property type="match status" value="2"/>
</dbReference>
<evidence type="ECO:0000259" key="6">
    <source>
        <dbReference type="PROSITE" id="PS50199"/>
    </source>
</evidence>
<keyword evidence="3" id="KW-0862">Zinc</keyword>
<proteinExistence type="predicted"/>